<dbReference type="AlphaFoldDB" id="A0A2V4ULL9"/>
<accession>A0A2V4ULL9</accession>
<organism evidence="1 2">
    <name type="scientific">Psychrobacter fozii</name>
    <dbReference type="NCBI Taxonomy" id="198480"/>
    <lineage>
        <taxon>Bacteria</taxon>
        <taxon>Pseudomonadati</taxon>
        <taxon>Pseudomonadota</taxon>
        <taxon>Gammaproteobacteria</taxon>
        <taxon>Moraxellales</taxon>
        <taxon>Moraxellaceae</taxon>
        <taxon>Psychrobacter</taxon>
    </lineage>
</organism>
<dbReference type="CDD" id="cd00586">
    <property type="entry name" value="4HBT"/>
    <property type="match status" value="1"/>
</dbReference>
<evidence type="ECO:0000313" key="1">
    <source>
        <dbReference type="EMBL" id="PYE41077.1"/>
    </source>
</evidence>
<proteinExistence type="predicted"/>
<comment type="caution">
    <text evidence="1">The sequence shown here is derived from an EMBL/GenBank/DDBJ whole genome shotgun (WGS) entry which is preliminary data.</text>
</comment>
<sequence length="163" mass="18528">MDSLNQEAHLASTIAENHNPDELSHYPVIHHQPIHWGEMDAFNHLNNVVYYRYAESARIGYLQTLGMFDGSMITVLAQSSCQYLRPVIYPDTLLLGVRCQRLGRTSIVIEYSYYSTAQQAVVATAEAVVVRLDSSGKDKLPWTIEERERLLALEAKFGHTPEY</sequence>
<dbReference type="Pfam" id="PF13279">
    <property type="entry name" value="4HBT_2"/>
    <property type="match status" value="1"/>
</dbReference>
<dbReference type="InterPro" id="IPR029069">
    <property type="entry name" value="HotDog_dom_sf"/>
</dbReference>
<reference evidence="1 2" key="1">
    <citation type="submission" date="2018-06" db="EMBL/GenBank/DDBJ databases">
        <title>Genomic Encyclopedia of Type Strains, Phase III (KMG-III): the genomes of soil and plant-associated and newly described type strains.</title>
        <authorList>
            <person name="Whitman W."/>
        </authorList>
    </citation>
    <scope>NUCLEOTIDE SEQUENCE [LARGE SCALE GENOMIC DNA]</scope>
    <source>
        <strain evidence="1 2">CECT 5889</strain>
    </source>
</reference>
<gene>
    <name evidence="1" type="ORF">DFP82_101397</name>
</gene>
<protein>
    <submittedName>
        <fullName evidence="1">Acyl-CoA thioester hydrolase</fullName>
    </submittedName>
</protein>
<dbReference type="InterPro" id="IPR050563">
    <property type="entry name" value="4-hydroxybenzoyl-CoA_TE"/>
</dbReference>
<dbReference type="Proteomes" id="UP000247746">
    <property type="component" value="Unassembled WGS sequence"/>
</dbReference>
<name>A0A2V4ULL9_9GAMM</name>
<dbReference type="PANTHER" id="PTHR31793:SF39">
    <property type="entry name" value="THIOESTERASE_THIOL ESTER DEHYDRASE-ISOMERASE"/>
    <property type="match status" value="1"/>
</dbReference>
<dbReference type="GO" id="GO:0047617">
    <property type="term" value="F:fatty acyl-CoA hydrolase activity"/>
    <property type="evidence" value="ECO:0007669"/>
    <property type="project" value="TreeGrafter"/>
</dbReference>
<dbReference type="OrthoDB" id="9799036at2"/>
<dbReference type="SUPFAM" id="SSF54637">
    <property type="entry name" value="Thioesterase/thiol ester dehydrase-isomerase"/>
    <property type="match status" value="1"/>
</dbReference>
<keyword evidence="1" id="KW-0378">Hydrolase</keyword>
<dbReference type="RefSeq" id="WP_110922040.1">
    <property type="nucleotide sequence ID" value="NZ_QJSU01000001.1"/>
</dbReference>
<evidence type="ECO:0000313" key="2">
    <source>
        <dbReference type="Proteomes" id="UP000247746"/>
    </source>
</evidence>
<dbReference type="EMBL" id="QJSU01000001">
    <property type="protein sequence ID" value="PYE41077.1"/>
    <property type="molecule type" value="Genomic_DNA"/>
</dbReference>
<dbReference type="PANTHER" id="PTHR31793">
    <property type="entry name" value="4-HYDROXYBENZOYL-COA THIOESTERASE FAMILY MEMBER"/>
    <property type="match status" value="1"/>
</dbReference>
<keyword evidence="2" id="KW-1185">Reference proteome</keyword>
<dbReference type="Gene3D" id="3.10.129.10">
    <property type="entry name" value="Hotdog Thioesterase"/>
    <property type="match status" value="1"/>
</dbReference>